<organism evidence="1 2">
    <name type="scientific">Magnetospirillum gryphiswaldense (strain DSM 6361 / JCM 21280 / NBRC 15271 / MSR-1)</name>
    <dbReference type="NCBI Taxonomy" id="431944"/>
    <lineage>
        <taxon>Bacteria</taxon>
        <taxon>Pseudomonadati</taxon>
        <taxon>Pseudomonadota</taxon>
        <taxon>Alphaproteobacteria</taxon>
        <taxon>Rhodospirillales</taxon>
        <taxon>Rhodospirillaceae</taxon>
        <taxon>Magnetospirillum</taxon>
    </lineage>
</organism>
<proteinExistence type="predicted"/>
<dbReference type="EMBL" id="HG794546">
    <property type="protein sequence ID" value="CDL00982.1"/>
    <property type="molecule type" value="Genomic_DNA"/>
</dbReference>
<evidence type="ECO:0000313" key="2">
    <source>
        <dbReference type="Proteomes" id="UP000018922"/>
    </source>
</evidence>
<dbReference type="eggNOG" id="COG2405">
    <property type="taxonomic scope" value="Bacteria"/>
</dbReference>
<dbReference type="Proteomes" id="UP000018922">
    <property type="component" value="Chromosome I"/>
</dbReference>
<dbReference type="AlphaFoldDB" id="V6F6I6"/>
<reference evidence="1 2" key="1">
    <citation type="journal article" date="2014" name="Genome Announc.">
        <title>Complete genome sequence of Magnetospirillum gryphiswaldense MSR-1.</title>
        <authorList>
            <person name="Wang X."/>
            <person name="Wang Q."/>
            <person name="Zhang W."/>
            <person name="Wang Y."/>
            <person name="Li L."/>
            <person name="Wen T."/>
            <person name="Zhang T."/>
            <person name="Zhang Y."/>
            <person name="Xu J."/>
            <person name="Hu J."/>
            <person name="Li S."/>
            <person name="Liu L."/>
            <person name="Liu J."/>
            <person name="Jiang W."/>
            <person name="Tian J."/>
            <person name="Li Y."/>
            <person name="Schuler D."/>
            <person name="Wang L."/>
            <person name="Li J."/>
        </authorList>
    </citation>
    <scope>NUCLEOTIDE SEQUENCE [LARGE SCALE GENOMIC DNA]</scope>
    <source>
        <strain evidence="2">DSM 6361 / JCM 21280 / NBRC 15271 / MSR-1</strain>
    </source>
</reference>
<evidence type="ECO:0000313" key="1">
    <source>
        <dbReference type="EMBL" id="CDL00982.1"/>
    </source>
</evidence>
<name>V6F6I6_MAGGM</name>
<dbReference type="KEGG" id="mgy:MGMSRv2__3767"/>
<accession>V6F6I6</accession>
<keyword evidence="2" id="KW-1185">Reference proteome</keyword>
<evidence type="ECO:0008006" key="3">
    <source>
        <dbReference type="Google" id="ProtNLM"/>
    </source>
</evidence>
<dbReference type="STRING" id="1430440.MGMSRv2__3767"/>
<sequence length="173" mass="19128">MSSGVIIIADTSVLINFLRIDRMDLIGAHPSAFVATEHVAVEISDSYPDQHARYRAAVIAGYLSEQRVDDPTEVELFLRLRQTPRLGTGECSAISVALNRGHRLAIDDNRAISRALHEAGLAKRTLDIVRTQDIIVTLIQAETLTVEAADTILEDWASNNRFKLKISSFSEIT</sequence>
<dbReference type="InterPro" id="IPR021799">
    <property type="entry name" value="PIN-like_prokaryotic"/>
</dbReference>
<gene>
    <name evidence="1" type="ordered locus">MGMSRv2__3767</name>
</gene>
<protein>
    <recommendedName>
        <fullName evidence="3">PIN domain-containing protein</fullName>
    </recommendedName>
</protein>
<dbReference type="HOGENOM" id="CLU_1553682_0_0_5"/>
<dbReference type="Pfam" id="PF11848">
    <property type="entry name" value="DUF3368"/>
    <property type="match status" value="1"/>
</dbReference>